<feature type="region of interest" description="Disordered" evidence="1">
    <location>
        <begin position="18"/>
        <end position="77"/>
    </location>
</feature>
<dbReference type="Proteomes" id="UP001279410">
    <property type="component" value="Unassembled WGS sequence"/>
</dbReference>
<evidence type="ECO:0000256" key="1">
    <source>
        <dbReference type="SAM" id="MobiDB-lite"/>
    </source>
</evidence>
<dbReference type="AlphaFoldDB" id="A0AAD3RN89"/>
<comment type="caution">
    <text evidence="2">The sequence shown here is derived from an EMBL/GenBank/DDBJ whole genome shotgun (WGS) entry which is preliminary data.</text>
</comment>
<feature type="compositionally biased region" description="Basic and acidic residues" evidence="1">
    <location>
        <begin position="23"/>
        <end position="42"/>
    </location>
</feature>
<accession>A0AAD3RN89</accession>
<keyword evidence="3" id="KW-1185">Reference proteome</keyword>
<evidence type="ECO:0000313" key="2">
    <source>
        <dbReference type="EMBL" id="GLD74672.1"/>
    </source>
</evidence>
<evidence type="ECO:0000313" key="3">
    <source>
        <dbReference type="Proteomes" id="UP001279410"/>
    </source>
</evidence>
<protein>
    <submittedName>
        <fullName evidence="2">Protein phosphatase 1L</fullName>
    </submittedName>
</protein>
<organism evidence="2 3">
    <name type="scientific">Lates japonicus</name>
    <name type="common">Japanese lates</name>
    <dbReference type="NCBI Taxonomy" id="270547"/>
    <lineage>
        <taxon>Eukaryota</taxon>
        <taxon>Metazoa</taxon>
        <taxon>Chordata</taxon>
        <taxon>Craniata</taxon>
        <taxon>Vertebrata</taxon>
        <taxon>Euteleostomi</taxon>
        <taxon>Actinopterygii</taxon>
        <taxon>Neopterygii</taxon>
        <taxon>Teleostei</taxon>
        <taxon>Neoteleostei</taxon>
        <taxon>Acanthomorphata</taxon>
        <taxon>Carangaria</taxon>
        <taxon>Carangaria incertae sedis</taxon>
        <taxon>Centropomidae</taxon>
        <taxon>Lates</taxon>
    </lineage>
</organism>
<sequence>MKAAADFAKAHLPDALRQQLLTYEREKERDREKDKEKDEKEGGLSLSFHPGQQITGVWTRHAGRPVSFKKMGRRGHP</sequence>
<name>A0AAD3RN89_LATJO</name>
<reference evidence="2" key="1">
    <citation type="submission" date="2022-08" db="EMBL/GenBank/DDBJ databases">
        <title>Genome sequencing of akame (Lates japonicus).</title>
        <authorList>
            <person name="Hashiguchi Y."/>
            <person name="Takahashi H."/>
        </authorList>
    </citation>
    <scope>NUCLEOTIDE SEQUENCE</scope>
    <source>
        <strain evidence="2">Kochi</strain>
    </source>
</reference>
<proteinExistence type="predicted"/>
<dbReference type="EMBL" id="BRZM01002405">
    <property type="protein sequence ID" value="GLD74672.1"/>
    <property type="molecule type" value="Genomic_DNA"/>
</dbReference>
<gene>
    <name evidence="2" type="ORF">AKAME5_002600400</name>
</gene>